<organism evidence="13 14">
    <name type="scientific">Rotaria socialis</name>
    <dbReference type="NCBI Taxonomy" id="392032"/>
    <lineage>
        <taxon>Eukaryota</taxon>
        <taxon>Metazoa</taxon>
        <taxon>Spiralia</taxon>
        <taxon>Gnathifera</taxon>
        <taxon>Rotifera</taxon>
        <taxon>Eurotatoria</taxon>
        <taxon>Bdelloidea</taxon>
        <taxon>Philodinida</taxon>
        <taxon>Philodinidae</taxon>
        <taxon>Rotaria</taxon>
    </lineage>
</organism>
<keyword evidence="8" id="KW-0843">Virulence</keyword>
<feature type="domain" description="TIR" evidence="12">
    <location>
        <begin position="267"/>
        <end position="348"/>
    </location>
</feature>
<evidence type="ECO:0000256" key="1">
    <source>
        <dbReference type="ARBA" id="ARBA00004613"/>
    </source>
</evidence>
<feature type="region of interest" description="Disordered" evidence="11">
    <location>
        <begin position="398"/>
        <end position="444"/>
    </location>
</feature>
<evidence type="ECO:0000256" key="2">
    <source>
        <dbReference type="ARBA" id="ARBA00009558"/>
    </source>
</evidence>
<name>A0A818DEF7_9BILA</name>
<dbReference type="Pfam" id="PF13676">
    <property type="entry name" value="TIR_2"/>
    <property type="match status" value="1"/>
</dbReference>
<keyword evidence="7" id="KW-0548">Nucleotidyltransferase</keyword>
<comment type="caution">
    <text evidence="13">The sequence shown here is derived from an EMBL/GenBank/DDBJ whole genome shotgun (WGS) entry which is preliminary data.</text>
</comment>
<dbReference type="Pfam" id="PF01129">
    <property type="entry name" value="ART"/>
    <property type="match status" value="1"/>
</dbReference>
<dbReference type="GO" id="GO:0005576">
    <property type="term" value="C:extracellular region"/>
    <property type="evidence" value="ECO:0007669"/>
    <property type="project" value="UniProtKB-SubCell"/>
</dbReference>
<dbReference type="PROSITE" id="PS51996">
    <property type="entry name" value="TR_MART"/>
    <property type="match status" value="1"/>
</dbReference>
<keyword evidence="10" id="KW-0520">NAD</keyword>
<dbReference type="AlphaFoldDB" id="A0A818DEF7"/>
<dbReference type="InterPro" id="IPR035897">
    <property type="entry name" value="Toll_tir_struct_dom_sf"/>
</dbReference>
<keyword evidence="5 10" id="KW-0328">Glycosyltransferase</keyword>
<evidence type="ECO:0000256" key="5">
    <source>
        <dbReference type="ARBA" id="ARBA00022676"/>
    </source>
</evidence>
<comment type="subcellular location">
    <subcellularLocation>
        <location evidence="1">Secreted</location>
    </subcellularLocation>
</comment>
<dbReference type="GO" id="GO:0090729">
    <property type="term" value="F:toxin activity"/>
    <property type="evidence" value="ECO:0007669"/>
    <property type="project" value="UniProtKB-KW"/>
</dbReference>
<dbReference type="InterPro" id="IPR000157">
    <property type="entry name" value="TIR_dom"/>
</dbReference>
<accession>A0A818DEF7</accession>
<evidence type="ECO:0000256" key="3">
    <source>
        <dbReference type="ARBA" id="ARBA00022525"/>
    </source>
</evidence>
<dbReference type="GO" id="GO:0016779">
    <property type="term" value="F:nucleotidyltransferase activity"/>
    <property type="evidence" value="ECO:0007669"/>
    <property type="project" value="UniProtKB-KW"/>
</dbReference>
<evidence type="ECO:0000256" key="6">
    <source>
        <dbReference type="ARBA" id="ARBA00022679"/>
    </source>
</evidence>
<keyword evidence="4" id="KW-0800">Toxin</keyword>
<dbReference type="GO" id="GO:0106274">
    <property type="term" value="F:NAD+-protein-arginine ADP-ribosyltransferase activity"/>
    <property type="evidence" value="ECO:0007669"/>
    <property type="project" value="UniProtKB-EC"/>
</dbReference>
<evidence type="ECO:0000256" key="7">
    <source>
        <dbReference type="ARBA" id="ARBA00022695"/>
    </source>
</evidence>
<keyword evidence="10" id="KW-0521">NADP</keyword>
<evidence type="ECO:0000313" key="14">
    <source>
        <dbReference type="Proteomes" id="UP000663869"/>
    </source>
</evidence>
<proteinExistence type="inferred from homology"/>
<dbReference type="PANTHER" id="PTHR10339">
    <property type="entry name" value="ADP-RIBOSYLTRANSFERASE"/>
    <property type="match status" value="1"/>
</dbReference>
<gene>
    <name evidence="13" type="ORF">FME351_LOCUS12836</name>
</gene>
<comment type="similarity">
    <text evidence="2 10">Belongs to the Arg-specific ADP-ribosyltransferase family.</text>
</comment>
<dbReference type="GO" id="GO:0003950">
    <property type="term" value="F:NAD+ poly-ADP-ribosyltransferase activity"/>
    <property type="evidence" value="ECO:0007669"/>
    <property type="project" value="TreeGrafter"/>
</dbReference>
<reference evidence="13" key="1">
    <citation type="submission" date="2021-02" db="EMBL/GenBank/DDBJ databases">
        <authorList>
            <person name="Nowell W R."/>
        </authorList>
    </citation>
    <scope>NUCLEOTIDE SEQUENCE</scope>
</reference>
<dbReference type="SUPFAM" id="SSF52200">
    <property type="entry name" value="Toll/Interleukin receptor TIR domain"/>
    <property type="match status" value="1"/>
</dbReference>
<sequence>MDTIPDSGKRFIGILNDPNLMCMPISGYQECPLLSLEESIQPLKSILSDIETYAHASKVLCDNPPADGLTRDESASIRLYSMEWYPTDKCLYVTLNETLRSADRNKLKPWFPYLKLILTALKKVPSFYGTVYRGVKLDLTKEYFQGKLFTWWGFSSCTTSVAVLQNDGFLGKTGLRTIFSIETNSAVHIKNHTYFPMEEEVLLPPAIQFKVVSILDTGNGLNMIQLKETSPLFPDLALPSPKKVSSMSQISNQSSHVVTGSFVQPNTDDKDLADAIIKELEQKQYMIWTHEDIMHNVAEGLAHGIQNAWVVICLIRDTYESSDDCRRQLLFADKHKKPIIPIITMPNWSPTGWLEYSVTNIHCIKWDSVEPNNVTPKIPELLLWLRTIHTGVKPNPKEVRAARGNAPAPVTSIVPVSPTLSTSPRRSAAHSPVVITPSRSRRNK</sequence>
<evidence type="ECO:0000259" key="12">
    <source>
        <dbReference type="Pfam" id="PF13676"/>
    </source>
</evidence>
<evidence type="ECO:0000256" key="4">
    <source>
        <dbReference type="ARBA" id="ARBA00022656"/>
    </source>
</evidence>
<evidence type="ECO:0000256" key="10">
    <source>
        <dbReference type="RuleBase" id="RU361228"/>
    </source>
</evidence>
<evidence type="ECO:0000256" key="9">
    <source>
        <dbReference type="ARBA" id="ARBA00047597"/>
    </source>
</evidence>
<dbReference type="EMBL" id="CAJNYU010001503">
    <property type="protein sequence ID" value="CAF3443325.1"/>
    <property type="molecule type" value="Genomic_DNA"/>
</dbReference>
<dbReference type="InterPro" id="IPR000768">
    <property type="entry name" value="ART"/>
</dbReference>
<evidence type="ECO:0000256" key="8">
    <source>
        <dbReference type="ARBA" id="ARBA00023026"/>
    </source>
</evidence>
<dbReference type="SUPFAM" id="SSF56399">
    <property type="entry name" value="ADP-ribosylation"/>
    <property type="match status" value="1"/>
</dbReference>
<dbReference type="Proteomes" id="UP000663869">
    <property type="component" value="Unassembled WGS sequence"/>
</dbReference>
<dbReference type="Gene3D" id="3.90.176.10">
    <property type="entry name" value="Toxin ADP-ribosyltransferase, Chain A, domain 1"/>
    <property type="match status" value="1"/>
</dbReference>
<protein>
    <recommendedName>
        <fullName evidence="10">NAD(P)(+)--arginine ADP-ribosyltransferase</fullName>
        <ecNumber evidence="10">2.4.2.31</ecNumber>
    </recommendedName>
    <alternativeName>
        <fullName evidence="10">Mono(ADP-ribosyl)transferase</fullName>
    </alternativeName>
</protein>
<evidence type="ECO:0000256" key="11">
    <source>
        <dbReference type="SAM" id="MobiDB-lite"/>
    </source>
</evidence>
<dbReference type="InterPro" id="IPR050999">
    <property type="entry name" value="ADP-ribosyltransferase_ARG"/>
</dbReference>
<dbReference type="GO" id="GO:0007165">
    <property type="term" value="P:signal transduction"/>
    <property type="evidence" value="ECO:0007669"/>
    <property type="project" value="InterPro"/>
</dbReference>
<keyword evidence="6 10" id="KW-0808">Transferase</keyword>
<keyword evidence="3" id="KW-0964">Secreted</keyword>
<dbReference type="Gene3D" id="3.40.50.10140">
    <property type="entry name" value="Toll/interleukin-1 receptor homology (TIR) domain"/>
    <property type="match status" value="1"/>
</dbReference>
<dbReference type="PANTHER" id="PTHR10339:SF25">
    <property type="entry name" value="SECRETED EXOENZYME S"/>
    <property type="match status" value="1"/>
</dbReference>
<evidence type="ECO:0000313" key="13">
    <source>
        <dbReference type="EMBL" id="CAF3443325.1"/>
    </source>
</evidence>
<comment type="catalytic activity">
    <reaction evidence="9 10">
        <text>L-arginyl-[protein] + NAD(+) = N(omega)-(ADP-D-ribosyl)-L-arginyl-[protein] + nicotinamide + H(+)</text>
        <dbReference type="Rhea" id="RHEA:19149"/>
        <dbReference type="Rhea" id="RHEA-COMP:10532"/>
        <dbReference type="Rhea" id="RHEA-COMP:15087"/>
        <dbReference type="ChEBI" id="CHEBI:15378"/>
        <dbReference type="ChEBI" id="CHEBI:17154"/>
        <dbReference type="ChEBI" id="CHEBI:29965"/>
        <dbReference type="ChEBI" id="CHEBI:57540"/>
        <dbReference type="ChEBI" id="CHEBI:142554"/>
        <dbReference type="EC" id="2.4.2.31"/>
    </reaction>
</comment>
<dbReference type="EC" id="2.4.2.31" evidence="10"/>